<dbReference type="InterPro" id="IPR023324">
    <property type="entry name" value="BH2638-like_sf"/>
</dbReference>
<dbReference type="Pfam" id="PF05256">
    <property type="entry name" value="UPF0223"/>
    <property type="match status" value="1"/>
</dbReference>
<reference evidence="1 2" key="1">
    <citation type="submission" date="2020-08" db="EMBL/GenBank/DDBJ databases">
        <title>Genomic Encyclopedia of Type Strains, Phase IV (KMG-IV): sequencing the most valuable type-strain genomes for metagenomic binning, comparative biology and taxonomic classification.</title>
        <authorList>
            <person name="Goeker M."/>
        </authorList>
    </citation>
    <scope>NUCLEOTIDE SEQUENCE [LARGE SCALE GENOMIC DNA]</scope>
    <source>
        <strain evidence="1 2">DSM 19163</strain>
    </source>
</reference>
<dbReference type="EMBL" id="JACHHF010000005">
    <property type="protein sequence ID" value="MBB5176118.1"/>
    <property type="molecule type" value="Genomic_DNA"/>
</dbReference>
<name>A0A9Q2CZI0_9STAP</name>
<dbReference type="SUPFAM" id="SSF158504">
    <property type="entry name" value="BH2638-like"/>
    <property type="match status" value="1"/>
</dbReference>
<evidence type="ECO:0000313" key="2">
    <source>
        <dbReference type="Proteomes" id="UP000579136"/>
    </source>
</evidence>
<dbReference type="InterPro" id="IPR007920">
    <property type="entry name" value="UPF0223"/>
</dbReference>
<organism evidence="1 2">
    <name type="scientific">Nosocomiicoccus ampullae</name>
    <dbReference type="NCBI Taxonomy" id="489910"/>
    <lineage>
        <taxon>Bacteria</taxon>
        <taxon>Bacillati</taxon>
        <taxon>Bacillota</taxon>
        <taxon>Bacilli</taxon>
        <taxon>Bacillales</taxon>
        <taxon>Staphylococcaceae</taxon>
        <taxon>Nosocomiicoccus</taxon>
    </lineage>
</organism>
<accession>A0A9Q2CZI0</accession>
<comment type="caution">
    <text evidence="1">The sequence shown here is derived from an EMBL/GenBank/DDBJ whole genome shotgun (WGS) entry which is preliminary data.</text>
</comment>
<dbReference type="AlphaFoldDB" id="A0A9Q2CZI0"/>
<sequence>MEYSYPLDLDWSTEEMIAVTHFYQMIEKGYESGVKQEILSQAYQEFKQIVPSKAEEKTLFKEFEKVSNYRPWDLIKQLKNSEKNDIIKP</sequence>
<proteinExistence type="predicted"/>
<dbReference type="RefSeq" id="WP_183674070.1">
    <property type="nucleotide sequence ID" value="NZ_CBCRYX010000004.1"/>
</dbReference>
<gene>
    <name evidence="1" type="ORF">HNQ45_001005</name>
</gene>
<dbReference type="Gene3D" id="1.10.220.80">
    <property type="entry name" value="BH2638-like"/>
    <property type="match status" value="1"/>
</dbReference>
<dbReference type="NCBIfam" id="NF003353">
    <property type="entry name" value="PRK04387.1"/>
    <property type="match status" value="1"/>
</dbReference>
<keyword evidence="2" id="KW-1185">Reference proteome</keyword>
<evidence type="ECO:0000313" key="1">
    <source>
        <dbReference type="EMBL" id="MBB5176118.1"/>
    </source>
</evidence>
<dbReference type="PIRSF" id="PIRSF037260">
    <property type="entry name" value="UPF0223"/>
    <property type="match status" value="1"/>
</dbReference>
<dbReference type="Proteomes" id="UP000579136">
    <property type="component" value="Unassembled WGS sequence"/>
</dbReference>
<protein>
    <submittedName>
        <fullName evidence="1">Uncharacterized protein YktA (UPF0223 family)</fullName>
    </submittedName>
</protein>